<proteinExistence type="predicted"/>
<evidence type="ECO:0000313" key="2">
    <source>
        <dbReference type="Proteomes" id="UP000268973"/>
    </source>
</evidence>
<dbReference type="OrthoDB" id="5342505at2"/>
<organism evidence="1 2">
    <name type="scientific">Vibrio aquaticus</name>
    <dbReference type="NCBI Taxonomy" id="2496559"/>
    <lineage>
        <taxon>Bacteria</taxon>
        <taxon>Pseudomonadati</taxon>
        <taxon>Pseudomonadota</taxon>
        <taxon>Gammaproteobacteria</taxon>
        <taxon>Vibrionales</taxon>
        <taxon>Vibrionaceae</taxon>
        <taxon>Vibrio</taxon>
    </lineage>
</organism>
<name>A0A432D1U3_9VIBR</name>
<evidence type="ECO:0000313" key="1">
    <source>
        <dbReference type="EMBL" id="RTZ17825.1"/>
    </source>
</evidence>
<dbReference type="AlphaFoldDB" id="A0A432D1U3"/>
<gene>
    <name evidence="1" type="ORF">EJ063_03295</name>
</gene>
<comment type="caution">
    <text evidence="1">The sequence shown here is derived from an EMBL/GenBank/DDBJ whole genome shotgun (WGS) entry which is preliminary data.</text>
</comment>
<keyword evidence="2" id="KW-1185">Reference proteome</keyword>
<dbReference type="RefSeq" id="WP_126572575.1">
    <property type="nucleotide sequence ID" value="NZ_RXZH01000001.1"/>
</dbReference>
<dbReference type="InterPro" id="IPR014955">
    <property type="entry name" value="DUF1826"/>
</dbReference>
<reference evidence="1 2" key="1">
    <citation type="submission" date="2018-12" db="EMBL/GenBank/DDBJ databases">
        <title>Vibrio sp. isolated from China Sea.</title>
        <authorList>
            <person name="Li Y."/>
        </authorList>
    </citation>
    <scope>NUCLEOTIDE SEQUENCE [LARGE SCALE GENOMIC DNA]</scope>
    <source>
        <strain evidence="1 2">BEI207</strain>
    </source>
</reference>
<dbReference type="Proteomes" id="UP000268973">
    <property type="component" value="Unassembled WGS sequence"/>
</dbReference>
<sequence>MTALAESLAITDQDCFSISDDPTVLTDIYRDEINIAVWQRQFDAATQDEITQFLNEHPSLSKSLNLSPENAYESLDFALDGKAPKALVENMAELVDMFCCLFELDHVGLRLATLSGAMCPRFHVDHVPCRLVTTYQGIATQWLANDTIDRSKLGRGSNGLPDEQSGLFQNASDIEQLTSGDVALLKGTRWEGNEETGLVHRSPNPTNNEPRLLLTLDFG</sequence>
<accession>A0A432D1U3</accession>
<dbReference type="Pfam" id="PF08856">
    <property type="entry name" value="DUF1826"/>
    <property type="match status" value="1"/>
</dbReference>
<dbReference type="EMBL" id="RXZH01000001">
    <property type="protein sequence ID" value="RTZ17825.1"/>
    <property type="molecule type" value="Genomic_DNA"/>
</dbReference>
<protein>
    <submittedName>
        <fullName evidence="1">DUF1826 domain-containing protein</fullName>
    </submittedName>
</protein>